<evidence type="ECO:0000256" key="6">
    <source>
        <dbReference type="SAM" id="MobiDB-lite"/>
    </source>
</evidence>
<dbReference type="Pfam" id="PF13656">
    <property type="entry name" value="RNA_pol_L_2"/>
    <property type="match status" value="1"/>
</dbReference>
<evidence type="ECO:0000256" key="4">
    <source>
        <dbReference type="ARBA" id="ARBA00023242"/>
    </source>
</evidence>
<feature type="region of interest" description="Disordered" evidence="6">
    <location>
        <begin position="120"/>
        <end position="139"/>
    </location>
</feature>
<evidence type="ECO:0000256" key="1">
    <source>
        <dbReference type="ARBA" id="ARBA00004123"/>
    </source>
</evidence>
<dbReference type="GO" id="GO:0005665">
    <property type="term" value="C:RNA polymerase II, core complex"/>
    <property type="evidence" value="ECO:0007669"/>
    <property type="project" value="InterPro"/>
</dbReference>
<evidence type="ECO:0000313" key="10">
    <source>
        <dbReference type="Proteomes" id="UP000663853"/>
    </source>
</evidence>
<feature type="compositionally biased region" description="Low complexity" evidence="6">
    <location>
        <begin position="559"/>
        <end position="584"/>
    </location>
</feature>
<feature type="compositionally biased region" description="Low complexity" evidence="6">
    <location>
        <begin position="336"/>
        <end position="366"/>
    </location>
</feature>
<comment type="subcellular location">
    <subcellularLocation>
        <location evidence="1">Nucleus</location>
    </subcellularLocation>
</comment>
<keyword evidence="7" id="KW-0812">Transmembrane</keyword>
<feature type="region of interest" description="Disordered" evidence="6">
    <location>
        <begin position="450"/>
        <end position="584"/>
    </location>
</feature>
<dbReference type="GO" id="GO:0003899">
    <property type="term" value="F:DNA-directed RNA polymerase activity"/>
    <property type="evidence" value="ECO:0007669"/>
    <property type="project" value="InterPro"/>
</dbReference>
<protein>
    <recommendedName>
        <fullName evidence="8">DNA-directed RNA polymerase RBP11-like dimerisation domain-containing protein</fullName>
    </recommendedName>
</protein>
<feature type="compositionally biased region" description="Basic and acidic residues" evidence="6">
    <location>
        <begin position="413"/>
        <end position="433"/>
    </location>
</feature>
<gene>
    <name evidence="9" type="ORF">RDB_LOCUS155180</name>
</gene>
<dbReference type="CDD" id="cd06926">
    <property type="entry name" value="RNAP_II_RPB11"/>
    <property type="match status" value="1"/>
</dbReference>
<sequence>MNAPNRFEMFTLADGERLIEVIEDTKIPNAATFKVVKQDHTLANMLRAQLLSNEAVIFAGYKVPHPLEPYFILKVQTNGAFTPTQVLLDACSALIRMISDIKQQFTTKFDLRAMETDAGEDMSGPYGSSSRYGGYGGEASRPGAQCEELSIAINGGVPPYRLLIVPIGQLLTPPEIRTIIDRNITGTTDSFTFNYPAASRFVAMMSDSTGIGTGGTSAIIAVGGTGTKSDCLQQSVSSPSFFLYLDPPQLTQCGAANISWGPGPGGQPVGQVSIYNIVIGGQSSAFDIPTNKTEIDWTTNIRTNTTIMFVAGDSRGPGTGGSSELLTIGAGSSACIDSSSPSSTQQPPAGGINTAGGTTTPTSTPSSGGGSGNTGAIIGGVIGGVAGIVILLLVLLFFYRRHKHHKNSGTRPMKPDLIDPSEDRQHEGEERSGLYEPEPFIMPEADFETGSRHSVHTAHDGARPSMSGTVPGGHARTASRLSVTTASELGGVPPSSHGTRKSGMPPTAFRPVNFIQHEDAGDAGPDTQEPETIELPPAYTDFRSKTGEASGSGAGGNTGVTEPPVTSTTTEPPAASSSAAGAAS</sequence>
<dbReference type="InterPro" id="IPR036603">
    <property type="entry name" value="RBP11-like"/>
</dbReference>
<dbReference type="PANTHER" id="PTHR13946">
    <property type="entry name" value="DNA-DIRECTED RNA POLYMERASE I,II,III"/>
    <property type="match status" value="1"/>
</dbReference>
<dbReference type="AlphaFoldDB" id="A0A8H3DFV4"/>
<dbReference type="InterPro" id="IPR022905">
    <property type="entry name" value="Rpo11-like"/>
</dbReference>
<evidence type="ECO:0000256" key="2">
    <source>
        <dbReference type="ARBA" id="ARBA00022478"/>
    </source>
</evidence>
<organism evidence="9 10">
    <name type="scientific">Rhizoctonia solani</name>
    <dbReference type="NCBI Taxonomy" id="456999"/>
    <lineage>
        <taxon>Eukaryota</taxon>
        <taxon>Fungi</taxon>
        <taxon>Dikarya</taxon>
        <taxon>Basidiomycota</taxon>
        <taxon>Agaricomycotina</taxon>
        <taxon>Agaricomycetes</taxon>
        <taxon>Cantharellales</taxon>
        <taxon>Ceratobasidiaceae</taxon>
        <taxon>Rhizoctonia</taxon>
    </lineage>
</organism>
<evidence type="ECO:0000256" key="3">
    <source>
        <dbReference type="ARBA" id="ARBA00023163"/>
    </source>
</evidence>
<dbReference type="GO" id="GO:0046983">
    <property type="term" value="F:protein dimerization activity"/>
    <property type="evidence" value="ECO:0007669"/>
    <property type="project" value="InterPro"/>
</dbReference>
<evidence type="ECO:0000256" key="5">
    <source>
        <dbReference type="ARBA" id="ARBA00025751"/>
    </source>
</evidence>
<dbReference type="PANTHER" id="PTHR13946:SF16">
    <property type="entry name" value="DNA-DIRECTED RNA POLYMERASE II SUBUNIT RPB11"/>
    <property type="match status" value="1"/>
</dbReference>
<proteinExistence type="inferred from homology"/>
<keyword evidence="4" id="KW-0539">Nucleus</keyword>
<accession>A0A8H3DFV4</accession>
<dbReference type="EMBL" id="CAJMXA010003890">
    <property type="protein sequence ID" value="CAE6524149.1"/>
    <property type="molecule type" value="Genomic_DNA"/>
</dbReference>
<dbReference type="InterPro" id="IPR009025">
    <property type="entry name" value="RBP11-like_dimer"/>
</dbReference>
<comment type="similarity">
    <text evidence="5">Belongs to the archaeal Rpo11/eukaryotic RPB11/RPC19 RNA polymerase subunit family.</text>
</comment>
<feature type="compositionally biased region" description="Low complexity" evidence="6">
    <location>
        <begin position="123"/>
        <end position="132"/>
    </location>
</feature>
<keyword evidence="2" id="KW-0240">DNA-directed RNA polymerase</keyword>
<comment type="caution">
    <text evidence="9">The sequence shown here is derived from an EMBL/GenBank/DDBJ whole genome shotgun (WGS) entry which is preliminary data.</text>
</comment>
<feature type="region of interest" description="Disordered" evidence="6">
    <location>
        <begin position="404"/>
        <end position="437"/>
    </location>
</feature>
<feature type="region of interest" description="Disordered" evidence="6">
    <location>
        <begin position="336"/>
        <end position="371"/>
    </location>
</feature>
<feature type="transmembrane region" description="Helical" evidence="7">
    <location>
        <begin position="376"/>
        <end position="399"/>
    </location>
</feature>
<keyword evidence="7" id="KW-0472">Membrane</keyword>
<evidence type="ECO:0000313" key="9">
    <source>
        <dbReference type="EMBL" id="CAE6524149.1"/>
    </source>
</evidence>
<dbReference type="Gene3D" id="3.30.1360.10">
    <property type="entry name" value="RNA polymerase, RBP11-like subunit"/>
    <property type="match status" value="1"/>
</dbReference>
<dbReference type="InterPro" id="IPR037685">
    <property type="entry name" value="RBP11"/>
</dbReference>
<reference evidence="9" key="1">
    <citation type="submission" date="2021-01" db="EMBL/GenBank/DDBJ databases">
        <authorList>
            <person name="Kaushik A."/>
        </authorList>
    </citation>
    <scope>NUCLEOTIDE SEQUENCE</scope>
    <source>
        <strain evidence="9">AG6-10EEA</strain>
    </source>
</reference>
<dbReference type="SUPFAM" id="SSF55257">
    <property type="entry name" value="RBP11-like subunits of RNA polymerase"/>
    <property type="match status" value="1"/>
</dbReference>
<evidence type="ECO:0000256" key="7">
    <source>
        <dbReference type="SAM" id="Phobius"/>
    </source>
</evidence>
<feature type="domain" description="DNA-directed RNA polymerase RBP11-like dimerisation" evidence="8">
    <location>
        <begin position="30"/>
        <end position="103"/>
    </location>
</feature>
<keyword evidence="3" id="KW-0804">Transcription</keyword>
<keyword evidence="7" id="KW-1133">Transmembrane helix</keyword>
<dbReference type="Proteomes" id="UP000663853">
    <property type="component" value="Unassembled WGS sequence"/>
</dbReference>
<evidence type="ECO:0000259" key="8">
    <source>
        <dbReference type="Pfam" id="PF13656"/>
    </source>
</evidence>
<name>A0A8H3DFV4_9AGAM</name>
<dbReference type="GO" id="GO:0006366">
    <property type="term" value="P:transcription by RNA polymerase II"/>
    <property type="evidence" value="ECO:0007669"/>
    <property type="project" value="InterPro"/>
</dbReference>
<dbReference type="HAMAP" id="MF_00261">
    <property type="entry name" value="RNApol_arch_Rpo11"/>
    <property type="match status" value="1"/>
</dbReference>